<protein>
    <recommendedName>
        <fullName evidence="2">Peptidase M56 domain-containing protein</fullName>
    </recommendedName>
</protein>
<dbReference type="AlphaFoldDB" id="A0A2U3QFU0"/>
<feature type="transmembrane region" description="Helical" evidence="1">
    <location>
        <begin position="42"/>
        <end position="62"/>
    </location>
</feature>
<dbReference type="InterPro" id="IPR052173">
    <property type="entry name" value="Beta-lactam_resp_regulator"/>
</dbReference>
<dbReference type="Proteomes" id="UP000245125">
    <property type="component" value="Unassembled WGS sequence"/>
</dbReference>
<dbReference type="Gene3D" id="3.30.2010.10">
    <property type="entry name" value="Metalloproteases ('zincins'), catalytic domain"/>
    <property type="match status" value="1"/>
</dbReference>
<dbReference type="PANTHER" id="PTHR34978">
    <property type="entry name" value="POSSIBLE SENSOR-TRANSDUCER PROTEIN BLAR"/>
    <property type="match status" value="1"/>
</dbReference>
<organism evidence="3 4">
    <name type="scientific">Candidatus Sulfobium mesophilum</name>
    <dbReference type="NCBI Taxonomy" id="2016548"/>
    <lineage>
        <taxon>Bacteria</taxon>
        <taxon>Pseudomonadati</taxon>
        <taxon>Nitrospirota</taxon>
        <taxon>Nitrospiria</taxon>
        <taxon>Nitrospirales</taxon>
        <taxon>Nitrospiraceae</taxon>
        <taxon>Candidatus Sulfobium</taxon>
    </lineage>
</organism>
<evidence type="ECO:0000313" key="4">
    <source>
        <dbReference type="Proteomes" id="UP000245125"/>
    </source>
</evidence>
<keyword evidence="1" id="KW-1133">Transmembrane helix</keyword>
<feature type="transmembrane region" description="Helical" evidence="1">
    <location>
        <begin position="6"/>
        <end position="30"/>
    </location>
</feature>
<sequence length="329" mass="37541">MKFFETYIGMFVLQSIAHSAVTLLIVEMSLRIWEVNIARERFRYRLLVLILPFFMFPVFQLINPERGSFYFIEDAALFSSARWLGIKILGLRPLLYFFYFIVGTVSGIVILQEMVPIFKDWVNKPQEYGSEGRPAGADIDSMVGEISRFLKTPKPAVLVVDDPNPIIFTTGTTNHAIIVSEPLFSMYNGRELKSALAHEIAHIVRRSNITTLLVFLIRICMFFNPIPLLEFRKLVQDDEHICDDITVSVTGDPGALASALKVFCLDIPHTDVFKLSFVREAIESSSHNLLLQERIERLENNGTFQYHAYGWGRFALTLAVIVVVNYHVV</sequence>
<keyword evidence="1" id="KW-0472">Membrane</keyword>
<dbReference type="PANTHER" id="PTHR34978:SF3">
    <property type="entry name" value="SLR0241 PROTEIN"/>
    <property type="match status" value="1"/>
</dbReference>
<feature type="domain" description="Peptidase M56" evidence="2">
    <location>
        <begin position="169"/>
        <end position="245"/>
    </location>
</feature>
<evidence type="ECO:0000259" key="2">
    <source>
        <dbReference type="Pfam" id="PF05569"/>
    </source>
</evidence>
<keyword evidence="1" id="KW-0812">Transmembrane</keyword>
<feature type="transmembrane region" description="Helical" evidence="1">
    <location>
        <begin position="209"/>
        <end position="229"/>
    </location>
</feature>
<gene>
    <name evidence="3" type="ORF">NBG4_20088</name>
</gene>
<accession>A0A2U3QFU0</accession>
<proteinExistence type="predicted"/>
<dbReference type="Pfam" id="PF05569">
    <property type="entry name" value="Peptidase_M56"/>
    <property type="match status" value="1"/>
</dbReference>
<reference evidence="4" key="1">
    <citation type="submission" date="2018-03" db="EMBL/GenBank/DDBJ databases">
        <authorList>
            <person name="Zecchin S."/>
        </authorList>
    </citation>
    <scope>NUCLEOTIDE SEQUENCE [LARGE SCALE GENOMIC DNA]</scope>
</reference>
<evidence type="ECO:0000313" key="3">
    <source>
        <dbReference type="EMBL" id="SPQ00282.1"/>
    </source>
</evidence>
<feature type="transmembrane region" description="Helical" evidence="1">
    <location>
        <begin position="308"/>
        <end position="328"/>
    </location>
</feature>
<dbReference type="InterPro" id="IPR008756">
    <property type="entry name" value="Peptidase_M56"/>
</dbReference>
<feature type="transmembrane region" description="Helical" evidence="1">
    <location>
        <begin position="94"/>
        <end position="111"/>
    </location>
</feature>
<name>A0A2U3QFU0_9BACT</name>
<dbReference type="EMBL" id="OUUY01000064">
    <property type="protein sequence ID" value="SPQ00282.1"/>
    <property type="molecule type" value="Genomic_DNA"/>
</dbReference>
<keyword evidence="4" id="KW-1185">Reference proteome</keyword>
<evidence type="ECO:0000256" key="1">
    <source>
        <dbReference type="SAM" id="Phobius"/>
    </source>
</evidence>